<accession>A0A8J8TCI2</accession>
<dbReference type="AlphaFoldDB" id="A0A8J8TCI2"/>
<dbReference type="EMBL" id="RKLU01000003">
    <property type="protein sequence ID" value="TQQ80994.1"/>
    <property type="molecule type" value="Genomic_DNA"/>
</dbReference>
<dbReference type="Proteomes" id="UP000705823">
    <property type="component" value="Unassembled WGS sequence"/>
</dbReference>
<evidence type="ECO:0000313" key="2">
    <source>
        <dbReference type="Proteomes" id="UP000705823"/>
    </source>
</evidence>
<keyword evidence="2" id="KW-1185">Reference proteome</keyword>
<name>A0A8J8TCI2_9EURY</name>
<comment type="caution">
    <text evidence="1">The sequence shown here is derived from an EMBL/GenBank/DDBJ whole genome shotgun (WGS) entry which is preliminary data.</text>
</comment>
<dbReference type="RefSeq" id="WP_142979556.1">
    <property type="nucleotide sequence ID" value="NZ_RKLU01000003.1"/>
</dbReference>
<proteinExistence type="predicted"/>
<organism evidence="1 2">
    <name type="scientific">Halonotius terrestris</name>
    <dbReference type="NCBI Taxonomy" id="2487750"/>
    <lineage>
        <taxon>Archaea</taxon>
        <taxon>Methanobacteriati</taxon>
        <taxon>Methanobacteriota</taxon>
        <taxon>Stenosarchaea group</taxon>
        <taxon>Halobacteria</taxon>
        <taxon>Halobacteriales</taxon>
        <taxon>Haloferacaceae</taxon>
        <taxon>Halonotius</taxon>
    </lineage>
</organism>
<gene>
    <name evidence="1" type="ORF">EGH24_07530</name>
</gene>
<reference evidence="1" key="1">
    <citation type="submission" date="2019-02" db="EMBL/GenBank/DDBJ databases">
        <title>Halonotius sp. a new haloarchaeum isolated from saline soil.</title>
        <authorList>
            <person name="Duran-Viseras A."/>
            <person name="Sanchez-Porro C."/>
            <person name="Ventosa A."/>
        </authorList>
    </citation>
    <scope>NUCLEOTIDE SEQUENCE</scope>
    <source>
        <strain evidence="1">F15B</strain>
    </source>
</reference>
<protein>
    <submittedName>
        <fullName evidence="1">Uncharacterized protein</fullName>
    </submittedName>
</protein>
<sequence length="209" mass="22754">MTGETFPLGGRGPRPVTLTNDETASIVERRDAGPLGEVSATLNMKGTSYDWQLEEEYPATVGFVSIPIPILGGTEIAGPLDDPLVSLVTGEWGLELFNRMGFTDEPVDSVNYVRQDYDGTADLGHPDFTPLVDINAFTATATMNDESTEEYWIGLIRLRTKTEVLPDGTDDSYVFLGLGTVSENVDSFGYAPGFHAEETFDDFGIIDEP</sequence>
<evidence type="ECO:0000313" key="1">
    <source>
        <dbReference type="EMBL" id="TQQ80994.1"/>
    </source>
</evidence>